<comment type="caution">
    <text evidence="2">The sequence shown here is derived from an EMBL/GenBank/DDBJ whole genome shotgun (WGS) entry which is preliminary data.</text>
</comment>
<reference evidence="2 3" key="1">
    <citation type="journal article" date="2015" name="Genome Biol. Evol.">
        <title>Comparative Genomics of a Bacterivorous Green Alga Reveals Evolutionary Causalities and Consequences of Phago-Mixotrophic Mode of Nutrition.</title>
        <authorList>
            <person name="Burns J.A."/>
            <person name="Paasch A."/>
            <person name="Narechania A."/>
            <person name="Kim E."/>
        </authorList>
    </citation>
    <scope>NUCLEOTIDE SEQUENCE [LARGE SCALE GENOMIC DNA]</scope>
    <source>
        <strain evidence="2 3">PLY_AMNH</strain>
    </source>
</reference>
<dbReference type="AlphaFoldDB" id="A0AAE0KX21"/>
<protein>
    <submittedName>
        <fullName evidence="2">Uncharacterized protein</fullName>
    </submittedName>
</protein>
<dbReference type="Proteomes" id="UP001190700">
    <property type="component" value="Unassembled WGS sequence"/>
</dbReference>
<keyword evidence="3" id="KW-1185">Reference proteome</keyword>
<evidence type="ECO:0000313" key="3">
    <source>
        <dbReference type="Proteomes" id="UP001190700"/>
    </source>
</evidence>
<dbReference type="EMBL" id="LGRX02014921">
    <property type="protein sequence ID" value="KAK3263941.1"/>
    <property type="molecule type" value="Genomic_DNA"/>
</dbReference>
<evidence type="ECO:0000256" key="1">
    <source>
        <dbReference type="SAM" id="MobiDB-lite"/>
    </source>
</evidence>
<evidence type="ECO:0000313" key="2">
    <source>
        <dbReference type="EMBL" id="KAK3263941.1"/>
    </source>
</evidence>
<feature type="region of interest" description="Disordered" evidence="1">
    <location>
        <begin position="95"/>
        <end position="116"/>
    </location>
</feature>
<sequence length="116" mass="12767">MRNMSLTDYENDLYAEQFQAAVDGERRRREIRRTLLPGGGKPEMCDEISACSFGVAEDGATAAIAQAFADSIARGQHAVVHDKIHLQHAWMVDDDGDNGALLDDDDNESDEGETRV</sequence>
<proteinExistence type="predicted"/>
<name>A0AAE0KX21_9CHLO</name>
<accession>A0AAE0KX21</accession>
<gene>
    <name evidence="2" type="ORF">CYMTET_27288</name>
</gene>
<organism evidence="2 3">
    <name type="scientific">Cymbomonas tetramitiformis</name>
    <dbReference type="NCBI Taxonomy" id="36881"/>
    <lineage>
        <taxon>Eukaryota</taxon>
        <taxon>Viridiplantae</taxon>
        <taxon>Chlorophyta</taxon>
        <taxon>Pyramimonadophyceae</taxon>
        <taxon>Pyramimonadales</taxon>
        <taxon>Pyramimonadaceae</taxon>
        <taxon>Cymbomonas</taxon>
    </lineage>
</organism>